<sequence length="74" mass="7968">MDRLLTGGVVLVLLGLLGFAIPVFTTHKTEDVARVGDLKIQTTENTRHDIPPLLSGGVMLVGVVLIAASLYRKR</sequence>
<evidence type="ECO:0000313" key="3">
    <source>
        <dbReference type="Proteomes" id="UP000468901"/>
    </source>
</evidence>
<dbReference type="AlphaFoldDB" id="A0A6N6VEL4"/>
<proteinExistence type="predicted"/>
<gene>
    <name evidence="2" type="ORF">F2P47_13165</name>
</gene>
<evidence type="ECO:0000256" key="1">
    <source>
        <dbReference type="SAM" id="Phobius"/>
    </source>
</evidence>
<name>A0A6N6VEL4_9HYPH</name>
<keyword evidence="1" id="KW-0472">Membrane</keyword>
<keyword evidence="1" id="KW-1133">Transmembrane helix</keyword>
<reference evidence="2 3" key="1">
    <citation type="submission" date="2019-09" db="EMBL/GenBank/DDBJ databases">
        <title>Parvibaculum sedimenti sp. nov., isolated from sediment.</title>
        <authorList>
            <person name="Wang Y."/>
        </authorList>
    </citation>
    <scope>NUCLEOTIDE SEQUENCE [LARGE SCALE GENOMIC DNA]</scope>
    <source>
        <strain evidence="2 3">HXT-9</strain>
    </source>
</reference>
<protein>
    <recommendedName>
        <fullName evidence="4">DUF3185 family protein</fullName>
    </recommendedName>
</protein>
<feature type="transmembrane region" description="Helical" evidence="1">
    <location>
        <begin position="53"/>
        <end position="71"/>
    </location>
</feature>
<dbReference type="RefSeq" id="WP_152216838.1">
    <property type="nucleotide sequence ID" value="NZ_JBAQYD010000159.1"/>
</dbReference>
<dbReference type="Proteomes" id="UP000468901">
    <property type="component" value="Unassembled WGS sequence"/>
</dbReference>
<dbReference type="EMBL" id="WESC01000012">
    <property type="protein sequence ID" value="KAB7739166.1"/>
    <property type="molecule type" value="Genomic_DNA"/>
</dbReference>
<evidence type="ECO:0008006" key="4">
    <source>
        <dbReference type="Google" id="ProtNLM"/>
    </source>
</evidence>
<keyword evidence="1" id="KW-0812">Transmembrane</keyword>
<evidence type="ECO:0000313" key="2">
    <source>
        <dbReference type="EMBL" id="KAB7739166.1"/>
    </source>
</evidence>
<comment type="caution">
    <text evidence="2">The sequence shown here is derived from an EMBL/GenBank/DDBJ whole genome shotgun (WGS) entry which is preliminary data.</text>
</comment>
<accession>A0A6N6VEL4</accession>
<keyword evidence="3" id="KW-1185">Reference proteome</keyword>
<organism evidence="2 3">
    <name type="scientific">Parvibaculum sedimenti</name>
    <dbReference type="NCBI Taxonomy" id="2608632"/>
    <lineage>
        <taxon>Bacteria</taxon>
        <taxon>Pseudomonadati</taxon>
        <taxon>Pseudomonadota</taxon>
        <taxon>Alphaproteobacteria</taxon>
        <taxon>Hyphomicrobiales</taxon>
        <taxon>Parvibaculaceae</taxon>
        <taxon>Parvibaculum</taxon>
    </lineage>
</organism>